<protein>
    <submittedName>
        <fullName evidence="2">RCG29559</fullName>
    </submittedName>
</protein>
<name>A6IN68_RAT</name>
<reference evidence="2 3" key="1">
    <citation type="submission" date="2005-09" db="EMBL/GenBank/DDBJ databases">
        <authorList>
            <person name="Mural R.J."/>
            <person name="Li P.W."/>
            <person name="Adams M.D."/>
            <person name="Amanatides P.G."/>
            <person name="Baden-Tillson H."/>
            <person name="Barnstead M."/>
            <person name="Chin S.H."/>
            <person name="Dew I."/>
            <person name="Evans C.A."/>
            <person name="Ferriera S."/>
            <person name="Flanigan M."/>
            <person name="Fosler C."/>
            <person name="Glodek A."/>
            <person name="Gu Z."/>
            <person name="Holt R.A."/>
            <person name="Jennings D."/>
            <person name="Kraft C.L."/>
            <person name="Lu F."/>
            <person name="Nguyen T."/>
            <person name="Nusskern D.R."/>
            <person name="Pfannkoch C.M."/>
            <person name="Sitter C."/>
            <person name="Sutton G.G."/>
            <person name="Venter J.C."/>
            <person name="Wang Z."/>
            <person name="Woodage T."/>
            <person name="Zheng X.H."/>
            <person name="Zhong F."/>
        </authorList>
    </citation>
    <scope>NUCLEOTIDE SEQUENCE [LARGE SCALE GENOMIC DNA]</scope>
    <source>
        <strain>BN</strain>
        <strain evidence="3">Sprague-Dawley</strain>
    </source>
</reference>
<feature type="region of interest" description="Disordered" evidence="1">
    <location>
        <begin position="1"/>
        <end position="28"/>
    </location>
</feature>
<feature type="region of interest" description="Disordered" evidence="1">
    <location>
        <begin position="41"/>
        <end position="69"/>
    </location>
</feature>
<proteinExistence type="predicted"/>
<accession>A6IN68</accession>
<sequence length="84" mass="9142">MGRTEEAGEVKGRKEKKSQKAKPRRQFCTGVQTRITHLPRAAASPRCKLHQANPLQALPPPAPSPERLSPAVLQLLPRTEGLAG</sequence>
<evidence type="ECO:0000313" key="3">
    <source>
        <dbReference type="Proteomes" id="UP000234681"/>
    </source>
</evidence>
<evidence type="ECO:0000256" key="1">
    <source>
        <dbReference type="SAM" id="MobiDB-lite"/>
    </source>
</evidence>
<feature type="compositionally biased region" description="Basic and acidic residues" evidence="1">
    <location>
        <begin position="1"/>
        <end position="12"/>
    </location>
</feature>
<dbReference type="AlphaFoldDB" id="A6IN68"/>
<evidence type="ECO:0000313" key="2">
    <source>
        <dbReference type="EMBL" id="EDM01371.1"/>
    </source>
</evidence>
<gene>
    <name evidence="2" type="ORF">rCG_29559</name>
</gene>
<dbReference type="Proteomes" id="UP000234681">
    <property type="component" value="Chromosome 4"/>
</dbReference>
<dbReference type="EMBL" id="CH473964">
    <property type="protein sequence ID" value="EDM01371.1"/>
    <property type="molecule type" value="Genomic_DNA"/>
</dbReference>
<feature type="compositionally biased region" description="Basic residues" evidence="1">
    <location>
        <begin position="13"/>
        <end position="25"/>
    </location>
</feature>
<organism evidence="2 3">
    <name type="scientific">Rattus norvegicus</name>
    <name type="common">Rat</name>
    <dbReference type="NCBI Taxonomy" id="10116"/>
    <lineage>
        <taxon>Eukaryota</taxon>
        <taxon>Metazoa</taxon>
        <taxon>Chordata</taxon>
        <taxon>Craniata</taxon>
        <taxon>Vertebrata</taxon>
        <taxon>Euteleostomi</taxon>
        <taxon>Mammalia</taxon>
        <taxon>Eutheria</taxon>
        <taxon>Euarchontoglires</taxon>
        <taxon>Glires</taxon>
        <taxon>Rodentia</taxon>
        <taxon>Myomorpha</taxon>
        <taxon>Muroidea</taxon>
        <taxon>Muridae</taxon>
        <taxon>Murinae</taxon>
        <taxon>Rattus</taxon>
    </lineage>
</organism>